<dbReference type="EMBL" id="AUZX01007481">
    <property type="protein sequence ID" value="EQD59255.1"/>
    <property type="molecule type" value="Genomic_DNA"/>
</dbReference>
<protein>
    <submittedName>
        <fullName evidence="3">RNA-binding, CRM domain protein</fullName>
    </submittedName>
</protein>
<name>T1BZ72_9ZZZZ</name>
<dbReference type="PANTHER" id="PTHR40065:SF3">
    <property type="entry name" value="RNA-BINDING PROTEIN YHBY"/>
    <property type="match status" value="1"/>
</dbReference>
<keyword evidence="1" id="KW-0694">RNA-binding</keyword>
<gene>
    <name evidence="3" type="ORF">B1A_10504</name>
</gene>
<dbReference type="PANTHER" id="PTHR40065">
    <property type="entry name" value="RNA-BINDING PROTEIN YHBY"/>
    <property type="match status" value="1"/>
</dbReference>
<dbReference type="PROSITE" id="PS51295">
    <property type="entry name" value="CRM"/>
    <property type="match status" value="1"/>
</dbReference>
<evidence type="ECO:0000256" key="1">
    <source>
        <dbReference type="ARBA" id="ARBA00022884"/>
    </source>
</evidence>
<dbReference type="Pfam" id="PF01985">
    <property type="entry name" value="CRS1_YhbY"/>
    <property type="match status" value="1"/>
</dbReference>
<organism evidence="3">
    <name type="scientific">mine drainage metagenome</name>
    <dbReference type="NCBI Taxonomy" id="410659"/>
    <lineage>
        <taxon>unclassified sequences</taxon>
        <taxon>metagenomes</taxon>
        <taxon>ecological metagenomes</taxon>
    </lineage>
</organism>
<dbReference type="GO" id="GO:0003723">
    <property type="term" value="F:RNA binding"/>
    <property type="evidence" value="ECO:0007669"/>
    <property type="project" value="UniProtKB-KW"/>
</dbReference>
<feature type="domain" description="CRM" evidence="2">
    <location>
        <begin position="5"/>
        <end position="94"/>
    </location>
</feature>
<dbReference type="SMART" id="SM01103">
    <property type="entry name" value="CRS1_YhbY"/>
    <property type="match status" value="1"/>
</dbReference>
<feature type="non-terminal residue" evidence="3">
    <location>
        <position position="94"/>
    </location>
</feature>
<dbReference type="AlphaFoldDB" id="T1BZ72"/>
<evidence type="ECO:0000259" key="2">
    <source>
        <dbReference type="PROSITE" id="PS51295"/>
    </source>
</evidence>
<comment type="caution">
    <text evidence="3">The sequence shown here is derived from an EMBL/GenBank/DDBJ whole genome shotgun (WGS) entry which is preliminary data.</text>
</comment>
<evidence type="ECO:0000313" key="3">
    <source>
        <dbReference type="EMBL" id="EQD59255.1"/>
    </source>
</evidence>
<proteinExistence type="predicted"/>
<sequence length="94" mass="9971">MSTTQTLTERQRRHLRALAHALKPVVRLGTAGLTDAVVRETERALADHELIKVKAAAADAEARDTLLAGLAERTGSALVQRIGHCAVLVPGAGR</sequence>
<dbReference type="SUPFAM" id="SSF75471">
    <property type="entry name" value="YhbY-like"/>
    <property type="match status" value="1"/>
</dbReference>
<reference evidence="3" key="1">
    <citation type="submission" date="2013-08" db="EMBL/GenBank/DDBJ databases">
        <authorList>
            <person name="Mendez C."/>
            <person name="Richter M."/>
            <person name="Ferrer M."/>
            <person name="Sanchez J."/>
        </authorList>
    </citation>
    <scope>NUCLEOTIDE SEQUENCE</scope>
</reference>
<dbReference type="InterPro" id="IPR035920">
    <property type="entry name" value="YhbY-like_sf"/>
</dbReference>
<dbReference type="InterPro" id="IPR001890">
    <property type="entry name" value="RNA-binding_CRM"/>
</dbReference>
<dbReference type="Gene3D" id="3.30.110.60">
    <property type="entry name" value="YhbY-like"/>
    <property type="match status" value="1"/>
</dbReference>
<accession>T1BZ72</accession>
<dbReference type="InterPro" id="IPR051925">
    <property type="entry name" value="RNA-binding_domain"/>
</dbReference>
<reference evidence="3" key="2">
    <citation type="journal article" date="2014" name="ISME J.">
        <title>Microbial stratification in low pH oxic and suboxic macroscopic growths along an acid mine drainage.</title>
        <authorList>
            <person name="Mendez-Garcia C."/>
            <person name="Mesa V."/>
            <person name="Sprenger R.R."/>
            <person name="Richter M."/>
            <person name="Diez M.S."/>
            <person name="Solano J."/>
            <person name="Bargiela R."/>
            <person name="Golyshina O.V."/>
            <person name="Manteca A."/>
            <person name="Ramos J.L."/>
            <person name="Gallego J.R."/>
            <person name="Llorente I."/>
            <person name="Martins Dos Santos V.A."/>
            <person name="Jensen O.N."/>
            <person name="Pelaez A.I."/>
            <person name="Sanchez J."/>
            <person name="Ferrer M."/>
        </authorList>
    </citation>
    <scope>NUCLEOTIDE SEQUENCE</scope>
</reference>